<dbReference type="Pfam" id="PF08713">
    <property type="entry name" value="DNA_alkylation"/>
    <property type="match status" value="1"/>
</dbReference>
<comment type="caution">
    <text evidence="1">The sequence shown here is derived from an EMBL/GenBank/DDBJ whole genome shotgun (WGS) entry which is preliminary data.</text>
</comment>
<dbReference type="AlphaFoldDB" id="A0A317JNJ7"/>
<dbReference type="InterPro" id="IPR016024">
    <property type="entry name" value="ARM-type_fold"/>
</dbReference>
<name>A0A317JNJ7_9BACT</name>
<evidence type="ECO:0008006" key="3">
    <source>
        <dbReference type="Google" id="ProtNLM"/>
    </source>
</evidence>
<organism evidence="1 2">
    <name type="scientific">Candidatus Cerribacteria bacterium 'Amazon FNV 2010 28 9'</name>
    <dbReference type="NCBI Taxonomy" id="2081795"/>
    <lineage>
        <taxon>Bacteria</taxon>
        <taxon>Candidatus Cerribacteria</taxon>
    </lineage>
</organism>
<sequence>MNTFHAKLLAELQKYEGNGTTHSGSDSYLSSGHFYYSVSVPVKRAIAKDWVKGHKDIPTAQLLLLLNSLFTGKSYEEKTLAGILLGYFPKQRGEIEPAMLDTWLNNLVGWAEIDTLCQSTYSAKELLSHWRVWKRLLIQFSKDPNISKRRASLVLLTGPVSNSDDKELEKFTFQVIDTLKSEKDILITKAISWLLRSLVKFHKEDVRTYVEANKNSLPKIAIRETMRKIETGRK</sequence>
<dbReference type="Proteomes" id="UP000246104">
    <property type="component" value="Unassembled WGS sequence"/>
</dbReference>
<accession>A0A317JNJ7</accession>
<dbReference type="EMBL" id="PSRQ01000042">
    <property type="protein sequence ID" value="PWU23249.1"/>
    <property type="molecule type" value="Genomic_DNA"/>
</dbReference>
<dbReference type="Gene3D" id="1.25.10.90">
    <property type="match status" value="1"/>
</dbReference>
<protein>
    <recommendedName>
        <fullName evidence="3">DNA alkylation repair protein</fullName>
    </recommendedName>
</protein>
<dbReference type="PANTHER" id="PTHR34070">
    <property type="entry name" value="ARMADILLO-TYPE FOLD"/>
    <property type="match status" value="1"/>
</dbReference>
<dbReference type="PANTHER" id="PTHR34070:SF1">
    <property type="entry name" value="DNA ALKYLATION REPAIR PROTEIN"/>
    <property type="match status" value="1"/>
</dbReference>
<gene>
    <name evidence="1" type="ORF">C5B42_03735</name>
</gene>
<evidence type="ECO:0000313" key="1">
    <source>
        <dbReference type="EMBL" id="PWU23249.1"/>
    </source>
</evidence>
<reference evidence="1 2" key="1">
    <citation type="submission" date="2018-02" db="EMBL/GenBank/DDBJ databases">
        <title>Genomic Reconstructions from Amazon Rainforest and Pasture Soil Reveal Novel Insights into the Physiology of Candidate Phyla in Tropical Sites.</title>
        <authorList>
            <person name="Kroeger M.E."/>
            <person name="Delmont T."/>
            <person name="Eren A.M."/>
            <person name="Guo J."/>
            <person name="Meyer K.M."/>
            <person name="Khan K."/>
            <person name="Rodrigues J.L.M."/>
            <person name="Bohannan B.J.M."/>
            <person name="Tringe S."/>
            <person name="Borges C.D."/>
            <person name="Tiedje J."/>
            <person name="Tsai S.M."/>
            <person name="Nusslein K."/>
        </authorList>
    </citation>
    <scope>NUCLEOTIDE SEQUENCE [LARGE SCALE GENOMIC DNA]</scope>
    <source>
        <strain evidence="1">Amazon FNV 2010 28 9</strain>
    </source>
</reference>
<proteinExistence type="predicted"/>
<dbReference type="SUPFAM" id="SSF48371">
    <property type="entry name" value="ARM repeat"/>
    <property type="match status" value="1"/>
</dbReference>
<evidence type="ECO:0000313" key="2">
    <source>
        <dbReference type="Proteomes" id="UP000246104"/>
    </source>
</evidence>
<dbReference type="CDD" id="cd06561">
    <property type="entry name" value="AlkD_like"/>
    <property type="match status" value="1"/>
</dbReference>
<dbReference type="InterPro" id="IPR014825">
    <property type="entry name" value="DNA_alkylation"/>
</dbReference>